<evidence type="ECO:0000313" key="2">
    <source>
        <dbReference type="EMBL" id="ABN07887.1"/>
    </source>
</evidence>
<dbReference type="Proteomes" id="UP000000365">
    <property type="component" value="Chromosome"/>
</dbReference>
<feature type="transmembrane region" description="Helical" evidence="1">
    <location>
        <begin position="12"/>
        <end position="32"/>
    </location>
</feature>
<dbReference type="HOGENOM" id="CLU_1227670_0_0_2"/>
<name>A2SU81_METLZ</name>
<dbReference type="AlphaFoldDB" id="A2SU81"/>
<proteinExistence type="predicted"/>
<keyword evidence="1" id="KW-1133">Transmembrane helix</keyword>
<keyword evidence="1" id="KW-0812">Transmembrane</keyword>
<gene>
    <name evidence="2" type="ordered locus">Mlab_1726</name>
</gene>
<evidence type="ECO:0000256" key="1">
    <source>
        <dbReference type="SAM" id="Phobius"/>
    </source>
</evidence>
<dbReference type="RefSeq" id="WP_011834090.1">
    <property type="nucleotide sequence ID" value="NC_008942.1"/>
</dbReference>
<dbReference type="EMBL" id="CP000559">
    <property type="protein sequence ID" value="ABN07887.1"/>
    <property type="molecule type" value="Genomic_DNA"/>
</dbReference>
<keyword evidence="1" id="KW-0472">Membrane</keyword>
<feature type="transmembrane region" description="Helical" evidence="1">
    <location>
        <begin position="151"/>
        <end position="171"/>
    </location>
</feature>
<dbReference type="OrthoDB" id="378374at2157"/>
<feature type="transmembrane region" description="Helical" evidence="1">
    <location>
        <begin position="191"/>
        <end position="216"/>
    </location>
</feature>
<feature type="transmembrane region" description="Helical" evidence="1">
    <location>
        <begin position="116"/>
        <end position="139"/>
    </location>
</feature>
<dbReference type="KEGG" id="mla:Mlab_1726"/>
<evidence type="ECO:0000313" key="3">
    <source>
        <dbReference type="Proteomes" id="UP000000365"/>
    </source>
</evidence>
<feature type="transmembrane region" description="Helical" evidence="1">
    <location>
        <begin position="82"/>
        <end position="104"/>
    </location>
</feature>
<feature type="transmembrane region" description="Helical" evidence="1">
    <location>
        <begin position="44"/>
        <end position="70"/>
    </location>
</feature>
<dbReference type="GeneID" id="4794535"/>
<sequence length="225" mass="24660">MTDQTQNTQRSAVCIALIYFLPVSVWLLYILFTQYYYPAISGSFAPVFLFGTSLLAVFAVSLLLLPFAGAIQGLRLRTMRKLPCILIITAVVLILGISVCLIVIGKPQSFGEALRIFSLSLFDISLILTPLYCPAAFMLRGASSKKAVSAKTSGICLGIAGLGMTYVYYGISRSVQQYDTSLNLIKDIWYYSIWVLLIGYGIWAVIGVIAGILTLASLKNRDDLQ</sequence>
<organism evidence="2 3">
    <name type="scientific">Methanocorpusculum labreanum (strain ATCC 43576 / DSM 4855 / Z)</name>
    <dbReference type="NCBI Taxonomy" id="410358"/>
    <lineage>
        <taxon>Archaea</taxon>
        <taxon>Methanobacteriati</taxon>
        <taxon>Methanobacteriota</taxon>
        <taxon>Stenosarchaea group</taxon>
        <taxon>Methanomicrobia</taxon>
        <taxon>Methanomicrobiales</taxon>
        <taxon>Methanocorpusculaceae</taxon>
        <taxon>Methanocorpusculum</taxon>
    </lineage>
</organism>
<protein>
    <submittedName>
        <fullName evidence="2">Uncharacterized protein</fullName>
    </submittedName>
</protein>
<accession>A2SU81</accession>
<keyword evidence="3" id="KW-1185">Reference proteome</keyword>
<reference evidence="2 3" key="1">
    <citation type="journal article" date="2009" name="Stand. Genomic Sci.">
        <title>Complete genome sequence of Methanocorpusculum labreanum type strain Z.</title>
        <authorList>
            <person name="Anderson I.J."/>
            <person name="Sieprawska-Lupa M."/>
            <person name="Goltsman E."/>
            <person name="Lapidus A."/>
            <person name="Copeland A."/>
            <person name="Glavina Del Rio T."/>
            <person name="Tice H."/>
            <person name="Dalin E."/>
            <person name="Barry K."/>
            <person name="Pitluck S."/>
            <person name="Hauser L."/>
            <person name="Land M."/>
            <person name="Lucas S."/>
            <person name="Richardson P."/>
            <person name="Whitman W.B."/>
            <person name="Kyrpides N.C."/>
        </authorList>
    </citation>
    <scope>NUCLEOTIDE SEQUENCE [LARGE SCALE GENOMIC DNA]</scope>
    <source>
        <strain evidence="3">ATCC 43576 / DSM 4855 / Z</strain>
    </source>
</reference>